<evidence type="ECO:0000256" key="1">
    <source>
        <dbReference type="SAM" id="MobiDB-lite"/>
    </source>
</evidence>
<accession>A0A5A7P704</accession>
<sequence length="194" mass="20743">MLKFRSKSTPPVPLPRRIASIEPVVSTESVDSSNLPSHKSATSSNPPSAAASASVSLKHRLAQTSATRDASRSNLHLKTFDSNSLEGSKPSAAVDFAGNHRCQGSPPRTAPSPATHDREHRPATACSSSLANSSQRCVSLPSTAVHHEQTDPDRPCSCPSAVSICFQRPSITRLPSRARPKFLVRLRDLPHMPA</sequence>
<evidence type="ECO:0000313" key="2">
    <source>
        <dbReference type="EMBL" id="GER28560.1"/>
    </source>
</evidence>
<dbReference type="AlphaFoldDB" id="A0A5A7P704"/>
<feature type="compositionally biased region" description="Polar residues" evidence="1">
    <location>
        <begin position="62"/>
        <end position="86"/>
    </location>
</feature>
<feature type="compositionally biased region" description="Polar residues" evidence="1">
    <location>
        <begin position="26"/>
        <end position="39"/>
    </location>
</feature>
<dbReference type="Proteomes" id="UP000325081">
    <property type="component" value="Unassembled WGS sequence"/>
</dbReference>
<reference evidence="3" key="1">
    <citation type="journal article" date="2019" name="Curr. Biol.">
        <title>Genome Sequence of Striga asiatica Provides Insight into the Evolution of Plant Parasitism.</title>
        <authorList>
            <person name="Yoshida S."/>
            <person name="Kim S."/>
            <person name="Wafula E.K."/>
            <person name="Tanskanen J."/>
            <person name="Kim Y.M."/>
            <person name="Honaas L."/>
            <person name="Yang Z."/>
            <person name="Spallek T."/>
            <person name="Conn C.E."/>
            <person name="Ichihashi Y."/>
            <person name="Cheong K."/>
            <person name="Cui S."/>
            <person name="Der J.P."/>
            <person name="Gundlach H."/>
            <person name="Jiao Y."/>
            <person name="Hori C."/>
            <person name="Ishida J.K."/>
            <person name="Kasahara H."/>
            <person name="Kiba T."/>
            <person name="Kim M.S."/>
            <person name="Koo N."/>
            <person name="Laohavisit A."/>
            <person name="Lee Y.H."/>
            <person name="Lumba S."/>
            <person name="McCourt P."/>
            <person name="Mortimer J.C."/>
            <person name="Mutuku J.M."/>
            <person name="Nomura T."/>
            <person name="Sasaki-Sekimoto Y."/>
            <person name="Seto Y."/>
            <person name="Wang Y."/>
            <person name="Wakatake T."/>
            <person name="Sakakibara H."/>
            <person name="Demura T."/>
            <person name="Yamaguchi S."/>
            <person name="Yoneyama K."/>
            <person name="Manabe R.I."/>
            <person name="Nelson D.C."/>
            <person name="Schulman A.H."/>
            <person name="Timko M.P."/>
            <person name="dePamphilis C.W."/>
            <person name="Choi D."/>
            <person name="Shirasu K."/>
        </authorList>
    </citation>
    <scope>NUCLEOTIDE SEQUENCE [LARGE SCALE GENOMIC DNA]</scope>
    <source>
        <strain evidence="3">cv. UVA1</strain>
    </source>
</reference>
<name>A0A5A7P704_STRAF</name>
<dbReference type="GO" id="GO:0016301">
    <property type="term" value="F:kinase activity"/>
    <property type="evidence" value="ECO:0007669"/>
    <property type="project" value="UniProtKB-KW"/>
</dbReference>
<feature type="compositionally biased region" description="Low complexity" evidence="1">
    <location>
        <begin position="40"/>
        <end position="56"/>
    </location>
</feature>
<protein>
    <submittedName>
        <fullName evidence="2">S-locus lectin protein kinase family protein</fullName>
    </submittedName>
</protein>
<keyword evidence="2" id="KW-0430">Lectin</keyword>
<keyword evidence="2" id="KW-0418">Kinase</keyword>
<organism evidence="2 3">
    <name type="scientific">Striga asiatica</name>
    <name type="common">Asiatic witchweed</name>
    <name type="synonym">Buchnera asiatica</name>
    <dbReference type="NCBI Taxonomy" id="4170"/>
    <lineage>
        <taxon>Eukaryota</taxon>
        <taxon>Viridiplantae</taxon>
        <taxon>Streptophyta</taxon>
        <taxon>Embryophyta</taxon>
        <taxon>Tracheophyta</taxon>
        <taxon>Spermatophyta</taxon>
        <taxon>Magnoliopsida</taxon>
        <taxon>eudicotyledons</taxon>
        <taxon>Gunneridae</taxon>
        <taxon>Pentapetalae</taxon>
        <taxon>asterids</taxon>
        <taxon>lamiids</taxon>
        <taxon>Lamiales</taxon>
        <taxon>Orobanchaceae</taxon>
        <taxon>Buchnereae</taxon>
        <taxon>Striga</taxon>
    </lineage>
</organism>
<dbReference type="EMBL" id="BKCP01002780">
    <property type="protein sequence ID" value="GER28560.1"/>
    <property type="molecule type" value="Genomic_DNA"/>
</dbReference>
<gene>
    <name evidence="2" type="ORF">STAS_04366</name>
</gene>
<evidence type="ECO:0000313" key="3">
    <source>
        <dbReference type="Proteomes" id="UP000325081"/>
    </source>
</evidence>
<keyword evidence="3" id="KW-1185">Reference proteome</keyword>
<dbReference type="GO" id="GO:0030246">
    <property type="term" value="F:carbohydrate binding"/>
    <property type="evidence" value="ECO:0007669"/>
    <property type="project" value="UniProtKB-KW"/>
</dbReference>
<proteinExistence type="predicted"/>
<keyword evidence="2" id="KW-0808">Transferase</keyword>
<comment type="caution">
    <text evidence="2">The sequence shown here is derived from an EMBL/GenBank/DDBJ whole genome shotgun (WGS) entry which is preliminary data.</text>
</comment>
<feature type="region of interest" description="Disordered" evidence="1">
    <location>
        <begin position="1"/>
        <end position="128"/>
    </location>
</feature>